<sequence>NTCKIWIYDFQQDAERMEGRTEDSNVWKVRKRKNGTLSVRTGLVCEGKEGEQPYEGSISPAAFTRSR</sequence>
<organism evidence="1 2">
    <name type="scientific">Scomber scombrus</name>
    <name type="common">Atlantic mackerel</name>
    <name type="synonym">Scomber vernalis</name>
    <dbReference type="NCBI Taxonomy" id="13677"/>
    <lineage>
        <taxon>Eukaryota</taxon>
        <taxon>Metazoa</taxon>
        <taxon>Chordata</taxon>
        <taxon>Craniata</taxon>
        <taxon>Vertebrata</taxon>
        <taxon>Euteleostomi</taxon>
        <taxon>Actinopterygii</taxon>
        <taxon>Neopterygii</taxon>
        <taxon>Teleostei</taxon>
        <taxon>Neoteleostei</taxon>
        <taxon>Acanthomorphata</taxon>
        <taxon>Pelagiaria</taxon>
        <taxon>Scombriformes</taxon>
        <taxon>Scombridae</taxon>
        <taxon>Scomber</taxon>
    </lineage>
</organism>
<name>A0AAV1P267_SCOSC</name>
<accession>A0AAV1P267</accession>
<dbReference type="Proteomes" id="UP001314229">
    <property type="component" value="Unassembled WGS sequence"/>
</dbReference>
<evidence type="ECO:0000313" key="2">
    <source>
        <dbReference type="Proteomes" id="UP001314229"/>
    </source>
</evidence>
<keyword evidence="2" id="KW-1185">Reference proteome</keyword>
<protein>
    <submittedName>
        <fullName evidence="1">Uncharacterized protein</fullName>
    </submittedName>
</protein>
<gene>
    <name evidence="1" type="ORF">FSCOSCO3_A003457</name>
</gene>
<comment type="caution">
    <text evidence="1">The sequence shown here is derived from an EMBL/GenBank/DDBJ whole genome shotgun (WGS) entry which is preliminary data.</text>
</comment>
<dbReference type="EMBL" id="CAWUFR010000073">
    <property type="protein sequence ID" value="CAK6964456.1"/>
    <property type="molecule type" value="Genomic_DNA"/>
</dbReference>
<evidence type="ECO:0000313" key="1">
    <source>
        <dbReference type="EMBL" id="CAK6964456.1"/>
    </source>
</evidence>
<feature type="non-terminal residue" evidence="1">
    <location>
        <position position="1"/>
    </location>
</feature>
<proteinExistence type="predicted"/>
<dbReference type="AlphaFoldDB" id="A0AAV1P267"/>
<reference evidence="1 2" key="1">
    <citation type="submission" date="2024-01" db="EMBL/GenBank/DDBJ databases">
        <authorList>
            <person name="Alioto T."/>
            <person name="Alioto T."/>
            <person name="Gomez Garrido J."/>
        </authorList>
    </citation>
    <scope>NUCLEOTIDE SEQUENCE [LARGE SCALE GENOMIC DNA]</scope>
</reference>